<reference evidence="15 16" key="1">
    <citation type="submission" date="2020-08" db="EMBL/GenBank/DDBJ databases">
        <title>Sequencing the genomes of 1000 actinobacteria strains.</title>
        <authorList>
            <person name="Klenk H.-P."/>
        </authorList>
    </citation>
    <scope>NUCLEOTIDE SEQUENCE [LARGE SCALE GENOMIC DNA]</scope>
    <source>
        <strain evidence="15 16">DSM 43851</strain>
    </source>
</reference>
<evidence type="ECO:0000256" key="8">
    <source>
        <dbReference type="ARBA" id="ARBA00048336"/>
    </source>
</evidence>
<dbReference type="AlphaFoldDB" id="A0A7W9NHU1"/>
<evidence type="ECO:0000256" key="10">
    <source>
        <dbReference type="ARBA" id="ARBA00077741"/>
    </source>
</evidence>
<comment type="caution">
    <text evidence="15">The sequence shown here is derived from an EMBL/GenBank/DDBJ whole genome shotgun (WGS) entry which is preliminary data.</text>
</comment>
<dbReference type="RefSeq" id="WP_184863443.1">
    <property type="nucleotide sequence ID" value="NZ_BAAAWY010000027.1"/>
</dbReference>
<dbReference type="CDD" id="cd00143">
    <property type="entry name" value="PP2Cc"/>
    <property type="match status" value="1"/>
</dbReference>
<feature type="region of interest" description="Disordered" evidence="12">
    <location>
        <begin position="246"/>
        <end position="292"/>
    </location>
</feature>
<evidence type="ECO:0000256" key="9">
    <source>
        <dbReference type="ARBA" id="ARBA00071184"/>
    </source>
</evidence>
<sequence>MTLVLRYAARSDRGLVRANNQDSVYAGPRLLALADGMGGHAAGEVASKVVVAALAPLDDDEPGDDLLDQLRGAVLEGNGAIAELVSHDPDLDGMGTTLTAVLFSGNRLGLVHVGDSRAYLLRGGQFTQITHDDTFVQSLIDEGRITEEEANVHPQRSLLLRALTGHEVEPSLAVREARAGDRYLLCSDGLCSYVSHETLAEAILIPDPQACADRMIELALKAGGPDNVTVIIADVVDVDYGDDAPIVGGAAGDGSNDQPPPDSPASRAGAITAPRTPPPQPMAQVAPTPDPKARNRKRVRLLVWIVAVLIVLGLGAGGTVWWVLGQYYVGATEDNHVAIFEGVRGGPVLGIPLHRVAESSCLDPQEAGCNSLTLDMLQESAREDVRKGVIPEKPGVDGAREAVRRLWLGALLPACTADTATTGTSTTTTAAAGTSASGAPGGAGPTSTTTTAPTLTSAPQQPGKNCRKVG</sequence>
<accession>A0A7W9NHU1</accession>
<dbReference type="GO" id="GO:0004722">
    <property type="term" value="F:protein serine/threonine phosphatase activity"/>
    <property type="evidence" value="ECO:0007669"/>
    <property type="project" value="UniProtKB-EC"/>
</dbReference>
<evidence type="ECO:0000256" key="11">
    <source>
        <dbReference type="ARBA" id="ARBA00079123"/>
    </source>
</evidence>
<evidence type="ECO:0000313" key="15">
    <source>
        <dbReference type="EMBL" id="MBB5892596.1"/>
    </source>
</evidence>
<keyword evidence="3" id="KW-0479">Metal-binding</keyword>
<dbReference type="GO" id="GO:0046872">
    <property type="term" value="F:metal ion binding"/>
    <property type="evidence" value="ECO:0007669"/>
    <property type="project" value="UniProtKB-KW"/>
</dbReference>
<dbReference type="PANTHER" id="PTHR47992">
    <property type="entry name" value="PROTEIN PHOSPHATASE"/>
    <property type="match status" value="1"/>
</dbReference>
<dbReference type="EC" id="3.1.3.16" evidence="2"/>
<evidence type="ECO:0000256" key="6">
    <source>
        <dbReference type="ARBA" id="ARBA00023211"/>
    </source>
</evidence>
<evidence type="ECO:0000256" key="3">
    <source>
        <dbReference type="ARBA" id="ARBA00022723"/>
    </source>
</evidence>
<comment type="cofactor">
    <cofactor evidence="1">
        <name>Mn(2+)</name>
        <dbReference type="ChEBI" id="CHEBI:29035"/>
    </cofactor>
</comment>
<comment type="catalytic activity">
    <reaction evidence="7">
        <text>O-phospho-L-seryl-[protein] + H2O = L-seryl-[protein] + phosphate</text>
        <dbReference type="Rhea" id="RHEA:20629"/>
        <dbReference type="Rhea" id="RHEA-COMP:9863"/>
        <dbReference type="Rhea" id="RHEA-COMP:11604"/>
        <dbReference type="ChEBI" id="CHEBI:15377"/>
        <dbReference type="ChEBI" id="CHEBI:29999"/>
        <dbReference type="ChEBI" id="CHEBI:43474"/>
        <dbReference type="ChEBI" id="CHEBI:83421"/>
        <dbReference type="EC" id="3.1.3.16"/>
    </reaction>
</comment>
<proteinExistence type="predicted"/>
<keyword evidence="13" id="KW-0472">Membrane</keyword>
<keyword evidence="13" id="KW-0812">Transmembrane</keyword>
<dbReference type="InterPro" id="IPR036457">
    <property type="entry name" value="PPM-type-like_dom_sf"/>
</dbReference>
<protein>
    <recommendedName>
        <fullName evidence="9">Serine/threonine protein phosphatase PstP</fullName>
        <ecNumber evidence="2">3.1.3.16</ecNumber>
    </recommendedName>
    <alternativeName>
        <fullName evidence="11">Mycobacterial Ser/Thr phosphatase</fullName>
    </alternativeName>
    <alternativeName>
        <fullName evidence="10">PP2C-family Ser/Thr phosphatase</fullName>
    </alternativeName>
</protein>
<evidence type="ECO:0000256" key="5">
    <source>
        <dbReference type="ARBA" id="ARBA00022912"/>
    </source>
</evidence>
<organism evidence="15 16">
    <name type="scientific">Kutzneria kofuensis</name>
    <dbReference type="NCBI Taxonomy" id="103725"/>
    <lineage>
        <taxon>Bacteria</taxon>
        <taxon>Bacillati</taxon>
        <taxon>Actinomycetota</taxon>
        <taxon>Actinomycetes</taxon>
        <taxon>Pseudonocardiales</taxon>
        <taxon>Pseudonocardiaceae</taxon>
        <taxon>Kutzneria</taxon>
    </lineage>
</organism>
<evidence type="ECO:0000256" key="12">
    <source>
        <dbReference type="SAM" id="MobiDB-lite"/>
    </source>
</evidence>
<evidence type="ECO:0000256" key="4">
    <source>
        <dbReference type="ARBA" id="ARBA00022801"/>
    </source>
</evidence>
<gene>
    <name evidence="15" type="ORF">BJ998_003792</name>
</gene>
<feature type="transmembrane region" description="Helical" evidence="13">
    <location>
        <begin position="301"/>
        <end position="324"/>
    </location>
</feature>
<feature type="region of interest" description="Disordered" evidence="12">
    <location>
        <begin position="419"/>
        <end position="470"/>
    </location>
</feature>
<keyword evidence="4 15" id="KW-0378">Hydrolase</keyword>
<dbReference type="Gene3D" id="3.60.40.10">
    <property type="entry name" value="PPM-type phosphatase domain"/>
    <property type="match status" value="1"/>
</dbReference>
<evidence type="ECO:0000256" key="2">
    <source>
        <dbReference type="ARBA" id="ARBA00013081"/>
    </source>
</evidence>
<dbReference type="Proteomes" id="UP000585638">
    <property type="component" value="Unassembled WGS sequence"/>
</dbReference>
<dbReference type="PROSITE" id="PS51746">
    <property type="entry name" value="PPM_2"/>
    <property type="match status" value="1"/>
</dbReference>
<keyword evidence="6" id="KW-0464">Manganese</keyword>
<dbReference type="SUPFAM" id="SSF81606">
    <property type="entry name" value="PP2C-like"/>
    <property type="match status" value="1"/>
</dbReference>
<evidence type="ECO:0000256" key="13">
    <source>
        <dbReference type="SAM" id="Phobius"/>
    </source>
</evidence>
<dbReference type="SMART" id="SM00332">
    <property type="entry name" value="PP2Cc"/>
    <property type="match status" value="1"/>
</dbReference>
<dbReference type="EMBL" id="JACHIR010000001">
    <property type="protein sequence ID" value="MBB5892596.1"/>
    <property type="molecule type" value="Genomic_DNA"/>
</dbReference>
<name>A0A7W9NHU1_9PSEU</name>
<feature type="compositionally biased region" description="Low complexity" evidence="12">
    <location>
        <begin position="445"/>
        <end position="459"/>
    </location>
</feature>
<dbReference type="InterPro" id="IPR015655">
    <property type="entry name" value="PP2C"/>
</dbReference>
<keyword evidence="5" id="KW-0904">Protein phosphatase</keyword>
<feature type="domain" description="PPM-type phosphatase" evidence="14">
    <location>
        <begin position="6"/>
        <end position="235"/>
    </location>
</feature>
<dbReference type="FunFam" id="3.60.40.10:FF:000002">
    <property type="entry name" value="Serine/threonine phosphatase stp"/>
    <property type="match status" value="1"/>
</dbReference>
<comment type="catalytic activity">
    <reaction evidence="8">
        <text>O-phospho-L-threonyl-[protein] + H2O = L-threonyl-[protein] + phosphate</text>
        <dbReference type="Rhea" id="RHEA:47004"/>
        <dbReference type="Rhea" id="RHEA-COMP:11060"/>
        <dbReference type="Rhea" id="RHEA-COMP:11605"/>
        <dbReference type="ChEBI" id="CHEBI:15377"/>
        <dbReference type="ChEBI" id="CHEBI:30013"/>
        <dbReference type="ChEBI" id="CHEBI:43474"/>
        <dbReference type="ChEBI" id="CHEBI:61977"/>
        <dbReference type="EC" id="3.1.3.16"/>
    </reaction>
</comment>
<evidence type="ECO:0000313" key="16">
    <source>
        <dbReference type="Proteomes" id="UP000585638"/>
    </source>
</evidence>
<keyword evidence="13" id="KW-1133">Transmembrane helix</keyword>
<evidence type="ECO:0000256" key="7">
    <source>
        <dbReference type="ARBA" id="ARBA00047761"/>
    </source>
</evidence>
<dbReference type="InterPro" id="IPR001932">
    <property type="entry name" value="PPM-type_phosphatase-like_dom"/>
</dbReference>
<dbReference type="Pfam" id="PF13672">
    <property type="entry name" value="PP2C_2"/>
    <property type="match status" value="1"/>
</dbReference>
<evidence type="ECO:0000259" key="14">
    <source>
        <dbReference type="PROSITE" id="PS51746"/>
    </source>
</evidence>
<evidence type="ECO:0000256" key="1">
    <source>
        <dbReference type="ARBA" id="ARBA00001936"/>
    </source>
</evidence>
<feature type="compositionally biased region" description="Low complexity" evidence="12">
    <location>
        <begin position="419"/>
        <end position="438"/>
    </location>
</feature>
<keyword evidence="16" id="KW-1185">Reference proteome</keyword>
<dbReference type="SMART" id="SM00331">
    <property type="entry name" value="PP2C_SIG"/>
    <property type="match status" value="1"/>
</dbReference>